<dbReference type="AlphaFoldDB" id="A0ABC9UBA5"/>
<evidence type="ECO:0000313" key="3">
    <source>
        <dbReference type="Proteomes" id="UP000017391"/>
    </source>
</evidence>
<comment type="caution">
    <text evidence="2">The sequence shown here is derived from an EMBL/GenBank/DDBJ whole genome shotgun (WGS) entry which is preliminary data.</text>
</comment>
<reference evidence="3" key="1">
    <citation type="submission" date="2013-09" db="EMBL/GenBank/DDBJ databases">
        <title>The Genome Sequence of Enterobacter cloacae BWH 31.</title>
        <authorList>
            <consortium name="The Broad Institute Genomics Platform"/>
            <consortium name="The Broad Institute Genome Sequencing Center for Infectious Disease"/>
            <person name="Murphy C."/>
            <person name="Cosimi L."/>
            <person name="Cerqueira G."/>
            <person name="Feldgarden M."/>
            <person name="Hung D."/>
            <person name="Onderdonk A.B."/>
            <person name="Ferraro M.J."/>
            <person name="Hooper D."/>
            <person name="Dekker J."/>
            <person name="O'Brien T."/>
            <person name="Huang S."/>
            <person name="Quan V."/>
            <person name="Ernst C."/>
            <person name="Delaney M."/>
            <person name="DuBois A."/>
            <person name="Young S.K."/>
            <person name="Zeng Q."/>
            <person name="Gargeya S."/>
            <person name="Fitzgerald M."/>
            <person name="Abouelleil A."/>
            <person name="Alvarado L."/>
            <person name="Berlin A.M."/>
            <person name="Chapman S.B."/>
            <person name="Gainer-Dewar J."/>
            <person name="Goldberg J."/>
            <person name="Gnerre S."/>
            <person name="Griggs A."/>
            <person name="Gujja S."/>
            <person name="Hansen M."/>
            <person name="Howarth C."/>
            <person name="Imamovic A."/>
            <person name="Ireland A."/>
            <person name="Larimer J."/>
            <person name="McCowan C."/>
            <person name="Murphy C."/>
            <person name="Pearson M."/>
            <person name="Poon T.W."/>
            <person name="Priest M."/>
            <person name="Roberts A."/>
            <person name="Saif S."/>
            <person name="Shea T."/>
            <person name="Sykes S."/>
            <person name="Wortman J."/>
            <person name="Nusbaum C."/>
            <person name="Birren B."/>
        </authorList>
    </citation>
    <scope>NUCLEOTIDE SEQUENCE [LARGE SCALE GENOMIC DNA]</scope>
    <source>
        <strain evidence="3">BWH 31</strain>
    </source>
</reference>
<sequence length="108" mass="12679">MRKFFIIIITFLTLNTHVFASTFTCYDPNDYQRMEIVNSTTGTALFLQINDTILYRHGTGENGESIYVDEGAERKVYIKWIDNNLTFIKLFYLNKLKVILSCKEYNSK</sequence>
<dbReference type="Proteomes" id="UP000017391">
    <property type="component" value="Unassembled WGS sequence"/>
</dbReference>
<protein>
    <submittedName>
        <fullName evidence="2">Uncharacterized protein</fullName>
    </submittedName>
</protein>
<feature type="chain" id="PRO_5044765207" evidence="1">
    <location>
        <begin position="21"/>
        <end position="108"/>
    </location>
</feature>
<dbReference type="RefSeq" id="WP_023310169.1">
    <property type="nucleotide sequence ID" value="NZ_CP034336.1"/>
</dbReference>
<evidence type="ECO:0000256" key="1">
    <source>
        <dbReference type="SAM" id="SignalP"/>
    </source>
</evidence>
<feature type="signal peptide" evidence="1">
    <location>
        <begin position="1"/>
        <end position="20"/>
    </location>
</feature>
<accession>A0ABC9UBA5</accession>
<dbReference type="EMBL" id="AYIP01000009">
    <property type="protein sequence ID" value="ESM32332.1"/>
    <property type="molecule type" value="Genomic_DNA"/>
</dbReference>
<keyword evidence="1" id="KW-0732">Signal</keyword>
<evidence type="ECO:0000313" key="2">
    <source>
        <dbReference type="EMBL" id="ESM32332.1"/>
    </source>
</evidence>
<proteinExistence type="predicted"/>
<organism evidence="2 3">
    <name type="scientific">Enterobacter asburiae</name>
    <dbReference type="NCBI Taxonomy" id="61645"/>
    <lineage>
        <taxon>Bacteria</taxon>
        <taxon>Pseudomonadati</taxon>
        <taxon>Pseudomonadota</taxon>
        <taxon>Gammaproteobacteria</taxon>
        <taxon>Enterobacterales</taxon>
        <taxon>Enterobacteriaceae</taxon>
        <taxon>Enterobacter</taxon>
        <taxon>Enterobacter cloacae complex</taxon>
    </lineage>
</organism>
<gene>
    <name evidence="2" type="ORF">L402_01954</name>
</gene>
<name>A0ABC9UBA5_ENTAS</name>